<gene>
    <name evidence="1" type="ORF">KDL01_19850</name>
</gene>
<evidence type="ECO:0000313" key="2">
    <source>
        <dbReference type="Proteomes" id="UP000675781"/>
    </source>
</evidence>
<dbReference type="InterPro" id="IPR016039">
    <property type="entry name" value="Thiolase-like"/>
</dbReference>
<sequence>MSGPHGLRLRRCVRLDFGDEPLSGTQAPGGEGDRAAARTLYHRDLLRPHGLETGLDTAALKTPGPSYGEMGRTLLEAAVSPDEPVDLLVLAYAVPDLEPGRATATYLSHLCPGRPMAFAISDQGTAAAFTGLKLIGEYARSGDTRRAVLLILEQPTLPYDPGVPVTLPAAAAGVALVLEAPESHVRADADADMDTDVDAAELTLRLTSVSVEPGVAEPEPPRASDGTSVLLGAGFTPDETRPYTGVWWQLLGLLSTRDDVLLADFEPVSQSVCLAEFRART</sequence>
<comment type="caution">
    <text evidence="1">The sequence shown here is derived from an EMBL/GenBank/DDBJ whole genome shotgun (WGS) entry which is preliminary data.</text>
</comment>
<dbReference type="Proteomes" id="UP000675781">
    <property type="component" value="Unassembled WGS sequence"/>
</dbReference>
<name>A0A941EQI4_9ACTN</name>
<dbReference type="Gene3D" id="3.40.47.10">
    <property type="match status" value="1"/>
</dbReference>
<keyword evidence="2" id="KW-1185">Reference proteome</keyword>
<dbReference type="EMBL" id="JAGSOG010000099">
    <property type="protein sequence ID" value="MBR7835540.1"/>
    <property type="molecule type" value="Genomic_DNA"/>
</dbReference>
<accession>A0A941EQI4</accession>
<dbReference type="GO" id="GO:0016746">
    <property type="term" value="F:acyltransferase activity"/>
    <property type="evidence" value="ECO:0007669"/>
    <property type="project" value="InterPro"/>
</dbReference>
<reference evidence="1" key="1">
    <citation type="submission" date="2021-04" db="EMBL/GenBank/DDBJ databases">
        <title>Genome based classification of Actinospica acidithermotolerans sp. nov., an actinobacterium isolated from an Indonesian hot spring.</title>
        <authorList>
            <person name="Kusuma A.B."/>
            <person name="Putra K.E."/>
            <person name="Nafisah S."/>
            <person name="Loh J."/>
            <person name="Nouioui I."/>
            <person name="Goodfellow M."/>
        </authorList>
    </citation>
    <scope>NUCLEOTIDE SEQUENCE</scope>
    <source>
        <strain evidence="1">CSCA 57</strain>
    </source>
</reference>
<protein>
    <recommendedName>
        <fullName evidence="3">2-hydroxy-acid oxidase</fullName>
    </recommendedName>
</protein>
<organism evidence="1 2">
    <name type="scientific">Actinospica durhamensis</name>
    <dbReference type="NCBI Taxonomy" id="1508375"/>
    <lineage>
        <taxon>Bacteria</taxon>
        <taxon>Bacillati</taxon>
        <taxon>Actinomycetota</taxon>
        <taxon>Actinomycetes</taxon>
        <taxon>Catenulisporales</taxon>
        <taxon>Actinospicaceae</taxon>
        <taxon>Actinospica</taxon>
    </lineage>
</organism>
<dbReference type="AlphaFoldDB" id="A0A941EQI4"/>
<evidence type="ECO:0008006" key="3">
    <source>
        <dbReference type="Google" id="ProtNLM"/>
    </source>
</evidence>
<dbReference type="RefSeq" id="WP_212530033.1">
    <property type="nucleotide sequence ID" value="NZ_JAGSOG010000099.1"/>
</dbReference>
<dbReference type="SUPFAM" id="SSF53901">
    <property type="entry name" value="Thiolase-like"/>
    <property type="match status" value="1"/>
</dbReference>
<evidence type="ECO:0000313" key="1">
    <source>
        <dbReference type="EMBL" id="MBR7835540.1"/>
    </source>
</evidence>
<proteinExistence type="predicted"/>